<dbReference type="EMBL" id="KN123859">
    <property type="protein sequence ID" value="KFO23033.1"/>
    <property type="molecule type" value="Genomic_DNA"/>
</dbReference>
<keyword evidence="3" id="KW-1185">Reference proteome</keyword>
<dbReference type="AlphaFoldDB" id="A0A091CXQ2"/>
<evidence type="ECO:0000256" key="1">
    <source>
        <dbReference type="SAM" id="MobiDB-lite"/>
    </source>
</evidence>
<evidence type="ECO:0000313" key="3">
    <source>
        <dbReference type="Proteomes" id="UP000028990"/>
    </source>
</evidence>
<dbReference type="Proteomes" id="UP000028990">
    <property type="component" value="Unassembled WGS sequence"/>
</dbReference>
<feature type="region of interest" description="Disordered" evidence="1">
    <location>
        <begin position="25"/>
        <end position="76"/>
    </location>
</feature>
<proteinExistence type="predicted"/>
<reference evidence="2 3" key="1">
    <citation type="submission" date="2013-11" db="EMBL/GenBank/DDBJ databases">
        <title>The Damaraland mole rat (Fukomys damarensis) genome and evolution of African mole rats.</title>
        <authorList>
            <person name="Gladyshev V.N."/>
            <person name="Fang X."/>
        </authorList>
    </citation>
    <scope>NUCLEOTIDE SEQUENCE [LARGE SCALE GENOMIC DNA]</scope>
    <source>
        <tissue evidence="2">Liver</tissue>
    </source>
</reference>
<name>A0A091CXQ2_FUKDA</name>
<organism evidence="2 3">
    <name type="scientific">Fukomys damarensis</name>
    <name type="common">Damaraland mole rat</name>
    <name type="synonym">Cryptomys damarensis</name>
    <dbReference type="NCBI Taxonomy" id="885580"/>
    <lineage>
        <taxon>Eukaryota</taxon>
        <taxon>Metazoa</taxon>
        <taxon>Chordata</taxon>
        <taxon>Craniata</taxon>
        <taxon>Vertebrata</taxon>
        <taxon>Euteleostomi</taxon>
        <taxon>Mammalia</taxon>
        <taxon>Eutheria</taxon>
        <taxon>Euarchontoglires</taxon>
        <taxon>Glires</taxon>
        <taxon>Rodentia</taxon>
        <taxon>Hystricomorpha</taxon>
        <taxon>Bathyergidae</taxon>
        <taxon>Fukomys</taxon>
    </lineage>
</organism>
<protein>
    <submittedName>
        <fullName evidence="2">Uncharacterized protein</fullName>
    </submittedName>
</protein>
<sequence>MKRQDLEGLAFRQVLLGATAQIPGRKGLGLSGTEEQKERRGARAVSGSSVQSQVDLVKEESLGQGGATNPATSPPDNQLFMSLKFFVHTDNARMNLTNAN</sequence>
<gene>
    <name evidence="2" type="ORF">H920_15580</name>
</gene>
<evidence type="ECO:0000313" key="2">
    <source>
        <dbReference type="EMBL" id="KFO23033.1"/>
    </source>
</evidence>
<accession>A0A091CXQ2</accession>
<feature type="compositionally biased region" description="Polar residues" evidence="1">
    <location>
        <begin position="67"/>
        <end position="76"/>
    </location>
</feature>